<evidence type="ECO:0000256" key="1">
    <source>
        <dbReference type="ARBA" id="ARBA00004123"/>
    </source>
</evidence>
<accession>A0A1Y5I3R6</accession>
<dbReference type="AlphaFoldDB" id="A0A1Y5I3R6"/>
<comment type="subcellular location">
    <subcellularLocation>
        <location evidence="1">Nucleus</location>
    </subcellularLocation>
</comment>
<evidence type="ECO:0000256" key="2">
    <source>
        <dbReference type="ARBA" id="ARBA00023015"/>
    </source>
</evidence>
<gene>
    <name evidence="7" type="ORF">BE221DRAFT_142479</name>
</gene>
<dbReference type="InterPro" id="IPR003923">
    <property type="entry name" value="TAF10"/>
</dbReference>
<evidence type="ECO:0000256" key="6">
    <source>
        <dbReference type="SAM" id="MobiDB-lite"/>
    </source>
</evidence>
<dbReference type="PRINTS" id="PR01443">
    <property type="entry name" value="TFIID30KDSUB"/>
</dbReference>
<dbReference type="GO" id="GO:0016251">
    <property type="term" value="F:RNA polymerase II general transcription initiation factor activity"/>
    <property type="evidence" value="ECO:0007669"/>
    <property type="project" value="TreeGrafter"/>
</dbReference>
<comment type="similarity">
    <text evidence="5">Belongs to the TAF10 family.</text>
</comment>
<dbReference type="PANTHER" id="PTHR21242">
    <property type="entry name" value="TRANSCRIPTION INITIATION FACTOR TFIID SUBUNIT 10"/>
    <property type="match status" value="1"/>
</dbReference>
<dbReference type="eggNOG" id="KOG3423">
    <property type="taxonomic scope" value="Eukaryota"/>
</dbReference>
<keyword evidence="2" id="KW-0805">Transcription regulation</keyword>
<dbReference type="Pfam" id="PF03540">
    <property type="entry name" value="TAF10"/>
    <property type="match status" value="1"/>
</dbReference>
<dbReference type="GO" id="GO:0006367">
    <property type="term" value="P:transcription initiation at RNA polymerase II promoter"/>
    <property type="evidence" value="ECO:0007669"/>
    <property type="project" value="TreeGrafter"/>
</dbReference>
<proteinExistence type="inferred from homology"/>
<keyword evidence="4" id="KW-0539">Nucleus</keyword>
<dbReference type="CDD" id="cd07982">
    <property type="entry name" value="HFD_TAF10"/>
    <property type="match status" value="1"/>
</dbReference>
<evidence type="ECO:0000256" key="4">
    <source>
        <dbReference type="ARBA" id="ARBA00023242"/>
    </source>
</evidence>
<protein>
    <submittedName>
        <fullName evidence="7">Putative TATA box-binding protein asso</fullName>
    </submittedName>
</protein>
<evidence type="ECO:0000256" key="3">
    <source>
        <dbReference type="ARBA" id="ARBA00023163"/>
    </source>
</evidence>
<dbReference type="EMBL" id="KZ155838">
    <property type="protein sequence ID" value="OUS42844.1"/>
    <property type="molecule type" value="Genomic_DNA"/>
</dbReference>
<keyword evidence="3" id="KW-0804">Transcription</keyword>
<dbReference type="GO" id="GO:0005669">
    <property type="term" value="C:transcription factor TFIID complex"/>
    <property type="evidence" value="ECO:0007669"/>
    <property type="project" value="TreeGrafter"/>
</dbReference>
<dbReference type="GO" id="GO:1990841">
    <property type="term" value="F:promoter-specific chromatin binding"/>
    <property type="evidence" value="ECO:0007669"/>
    <property type="project" value="TreeGrafter"/>
</dbReference>
<evidence type="ECO:0000313" key="7">
    <source>
        <dbReference type="EMBL" id="OUS42844.1"/>
    </source>
</evidence>
<feature type="region of interest" description="Disordered" evidence="6">
    <location>
        <begin position="133"/>
        <end position="162"/>
    </location>
</feature>
<evidence type="ECO:0000256" key="5">
    <source>
        <dbReference type="ARBA" id="ARBA00025730"/>
    </source>
</evidence>
<reference evidence="7" key="1">
    <citation type="submission" date="2017-04" db="EMBL/GenBank/DDBJ databases">
        <title>Population genomics of picophytoplankton unveils novel chromosome hypervariability.</title>
        <authorList>
            <consortium name="DOE Joint Genome Institute"/>
            <person name="Blanc-Mathieu R."/>
            <person name="Krasovec M."/>
            <person name="Hebrard M."/>
            <person name="Yau S."/>
            <person name="Desgranges E."/>
            <person name="Martin J."/>
            <person name="Schackwitz W."/>
            <person name="Kuo A."/>
            <person name="Salin G."/>
            <person name="Donnadieu C."/>
            <person name="Desdevises Y."/>
            <person name="Sanchez-Ferandin S."/>
            <person name="Moreau H."/>
            <person name="Rivals E."/>
            <person name="Grigoriev I.V."/>
            <person name="Grimsley N."/>
            <person name="Eyre-Walker A."/>
            <person name="Piganeau G."/>
        </authorList>
    </citation>
    <scope>NUCLEOTIDE SEQUENCE [LARGE SCALE GENOMIC DNA]</scope>
    <source>
        <strain evidence="7">RCC 1115</strain>
    </source>
</reference>
<name>A0A1Y5I3R6_OSTTA</name>
<sequence length="162" mass="18553">MDRTRAEASTEETYPGVPGIPRADVDAFLSRLDDCQPVIPDELTNHYLKRAGVREPDVRVTRLISLVTEQFVQSVADDAYRCAVQRHQAQAKDKRERGYDTRDKRIVLENEDLAAALKDYGVNLHKPPYYVGAARPEEVEEQEEAVKEELNEEPTEKKRRSN</sequence>
<dbReference type="PANTHER" id="PTHR21242:SF0">
    <property type="entry name" value="TRANSCRIPTION INITIATION FACTOR TFIID SUBUNIT 10"/>
    <property type="match status" value="1"/>
</dbReference>
<organism evidence="7">
    <name type="scientific">Ostreococcus tauri</name>
    <name type="common">Marine green alga</name>
    <dbReference type="NCBI Taxonomy" id="70448"/>
    <lineage>
        <taxon>Eukaryota</taxon>
        <taxon>Viridiplantae</taxon>
        <taxon>Chlorophyta</taxon>
        <taxon>Mamiellophyceae</taxon>
        <taxon>Mamiellales</taxon>
        <taxon>Bathycoccaceae</taxon>
        <taxon>Ostreococcus</taxon>
    </lineage>
</organism>
<dbReference type="GO" id="GO:0000124">
    <property type="term" value="C:SAGA complex"/>
    <property type="evidence" value="ECO:0007669"/>
    <property type="project" value="TreeGrafter"/>
</dbReference>
<dbReference type="Proteomes" id="UP000195557">
    <property type="component" value="Unassembled WGS sequence"/>
</dbReference>